<dbReference type="OrthoDB" id="10261556at2759"/>
<accession>A0A166QPB4</accession>
<dbReference type="GO" id="GO:0005524">
    <property type="term" value="F:ATP binding"/>
    <property type="evidence" value="ECO:0007669"/>
    <property type="project" value="InterPro"/>
</dbReference>
<protein>
    <recommendedName>
        <fullName evidence="1">DEAD/DEAH-box helicase domain-containing protein</fullName>
    </recommendedName>
</protein>
<evidence type="ECO:0000313" key="2">
    <source>
        <dbReference type="EMBL" id="KZP27391.1"/>
    </source>
</evidence>
<dbReference type="InterPro" id="IPR011545">
    <property type="entry name" value="DEAD/DEAH_box_helicase_dom"/>
</dbReference>
<name>A0A166QPB4_9AGAM</name>
<organism evidence="2 3">
    <name type="scientific">Athelia psychrophila</name>
    <dbReference type="NCBI Taxonomy" id="1759441"/>
    <lineage>
        <taxon>Eukaryota</taxon>
        <taxon>Fungi</taxon>
        <taxon>Dikarya</taxon>
        <taxon>Basidiomycota</taxon>
        <taxon>Agaricomycotina</taxon>
        <taxon>Agaricomycetes</taxon>
        <taxon>Agaricomycetidae</taxon>
        <taxon>Atheliales</taxon>
        <taxon>Atheliaceae</taxon>
        <taxon>Athelia</taxon>
    </lineage>
</organism>
<feature type="non-terminal residue" evidence="2">
    <location>
        <position position="67"/>
    </location>
</feature>
<dbReference type="Proteomes" id="UP000076532">
    <property type="component" value="Unassembled WGS sequence"/>
</dbReference>
<feature type="domain" description="DEAD/DEAH-box helicase" evidence="1">
    <location>
        <begin position="5"/>
        <end position="63"/>
    </location>
</feature>
<gene>
    <name evidence="2" type="ORF">FIBSPDRAFT_715902</name>
</gene>
<reference evidence="2 3" key="1">
    <citation type="journal article" date="2016" name="Mol. Biol. Evol.">
        <title>Comparative Genomics of Early-Diverging Mushroom-Forming Fungi Provides Insights into the Origins of Lignocellulose Decay Capabilities.</title>
        <authorList>
            <person name="Nagy L.G."/>
            <person name="Riley R."/>
            <person name="Tritt A."/>
            <person name="Adam C."/>
            <person name="Daum C."/>
            <person name="Floudas D."/>
            <person name="Sun H."/>
            <person name="Yadav J.S."/>
            <person name="Pangilinan J."/>
            <person name="Larsson K.H."/>
            <person name="Matsuura K."/>
            <person name="Barry K."/>
            <person name="Labutti K."/>
            <person name="Kuo R."/>
            <person name="Ohm R.A."/>
            <person name="Bhattacharya S.S."/>
            <person name="Shirouzu T."/>
            <person name="Yoshinaga Y."/>
            <person name="Martin F.M."/>
            <person name="Grigoriev I.V."/>
            <person name="Hibbett D.S."/>
        </authorList>
    </citation>
    <scope>NUCLEOTIDE SEQUENCE [LARGE SCALE GENOMIC DNA]</scope>
    <source>
        <strain evidence="2 3">CBS 109695</strain>
    </source>
</reference>
<keyword evidence="3" id="KW-1185">Reference proteome</keyword>
<dbReference type="GO" id="GO:0003676">
    <property type="term" value="F:nucleic acid binding"/>
    <property type="evidence" value="ECO:0007669"/>
    <property type="project" value="InterPro"/>
</dbReference>
<dbReference type="InterPro" id="IPR027417">
    <property type="entry name" value="P-loop_NTPase"/>
</dbReference>
<dbReference type="AlphaFoldDB" id="A0A166QPB4"/>
<proteinExistence type="predicted"/>
<dbReference type="EMBL" id="KV417509">
    <property type="protein sequence ID" value="KZP27391.1"/>
    <property type="molecule type" value="Genomic_DNA"/>
</dbReference>
<dbReference type="Pfam" id="PF00270">
    <property type="entry name" value="DEAD"/>
    <property type="match status" value="1"/>
</dbReference>
<feature type="non-terminal residue" evidence="2">
    <location>
        <position position="1"/>
    </location>
</feature>
<dbReference type="SUPFAM" id="SSF52540">
    <property type="entry name" value="P-loop containing nucleoside triphosphate hydrolases"/>
    <property type="match status" value="1"/>
</dbReference>
<evidence type="ECO:0000259" key="1">
    <source>
        <dbReference type="Pfam" id="PF00270"/>
    </source>
</evidence>
<dbReference type="Gene3D" id="3.40.50.300">
    <property type="entry name" value="P-loop containing nucleotide triphosphate hydrolases"/>
    <property type="match status" value="1"/>
</dbReference>
<evidence type="ECO:0000313" key="3">
    <source>
        <dbReference type="Proteomes" id="UP000076532"/>
    </source>
</evidence>
<sequence length="67" mass="7463">PCLWQIRVVEGILKHDKDIIAVAATGSGKTLTFWMPLLFREGGIQILLTPINYLGKQNVDSLARSRV</sequence>